<dbReference type="STRING" id="1560201.NG42_18850"/>
<dbReference type="InterPro" id="IPR005095">
    <property type="entry name" value="EspA"/>
</dbReference>
<dbReference type="EMBL" id="JRXF01000032">
    <property type="protein sequence ID" value="KOC90065.1"/>
    <property type="molecule type" value="Genomic_DNA"/>
</dbReference>
<proteinExistence type="predicted"/>
<dbReference type="AlphaFoldDB" id="A0A0L7T406"/>
<accession>A0A0L7T406</accession>
<organism evidence="1 2">
    <name type="scientific">Winslowiella iniecta</name>
    <dbReference type="NCBI Taxonomy" id="1560201"/>
    <lineage>
        <taxon>Bacteria</taxon>
        <taxon>Pseudomonadati</taxon>
        <taxon>Pseudomonadota</taxon>
        <taxon>Gammaproteobacteria</taxon>
        <taxon>Enterobacterales</taxon>
        <taxon>Erwiniaceae</taxon>
        <taxon>Winslowiella</taxon>
    </lineage>
</organism>
<feature type="non-terminal residue" evidence="1">
    <location>
        <position position="1"/>
    </location>
</feature>
<comment type="caution">
    <text evidence="1">The sequence shown here is derived from an EMBL/GenBank/DDBJ whole genome shotgun (WGS) entry which is preliminary data.</text>
</comment>
<dbReference type="SUPFAM" id="SSF116927">
    <property type="entry name" value="EspA/CesA-like"/>
    <property type="match status" value="2"/>
</dbReference>
<protein>
    <submittedName>
        <fullName evidence="1">Uncharacterized protein</fullName>
    </submittedName>
</protein>
<sequence length="199" mass="21422">QDMANRVDALLAGLADGRDKAELPADVIAYMRANNIEVNGQSIDDFLNSKIPGAGDVLAALSQLLADPSQKEFKEEDIAGLLKFMDDNGIKVDGKSVYALLTDSEISNGELQSFDKVITSDNMAKIQSALQDAIKLDKADLTAVKSALESHSGRASDFVQQNQLKLQQLMQNFNTAVTMANSVQSMNAESAKSIAQSIR</sequence>
<name>A0A0L7T406_9GAMM</name>
<evidence type="ECO:0000313" key="2">
    <source>
        <dbReference type="Proteomes" id="UP000036851"/>
    </source>
</evidence>
<dbReference type="Pfam" id="PF03433">
    <property type="entry name" value="EspA"/>
    <property type="match status" value="2"/>
</dbReference>
<gene>
    <name evidence="1" type="ORF">NG43_17905</name>
</gene>
<dbReference type="Proteomes" id="UP000036851">
    <property type="component" value="Unassembled WGS sequence"/>
</dbReference>
<dbReference type="InterPro" id="IPR035074">
    <property type="entry name" value="EspA/CesA-like"/>
</dbReference>
<evidence type="ECO:0000313" key="1">
    <source>
        <dbReference type="EMBL" id="KOC90065.1"/>
    </source>
</evidence>
<dbReference type="PATRIC" id="fig|1560201.4.peg.3873"/>
<dbReference type="OrthoDB" id="8594867at2"/>
<reference evidence="1 2" key="1">
    <citation type="journal article" date="2015" name="Int. J. Syst. Evol. Microbiol.">
        <title>Erwinia iniecta sp. nov., isolated from Russian wheat aphids (Diuraphis noxia).</title>
        <authorList>
            <person name="Campillo T."/>
            <person name="Luna E."/>
            <person name="Portier P."/>
            <person name="Fischer-Le Saux M."/>
            <person name="Lapitan N."/>
            <person name="Tisserat N.A."/>
            <person name="Leach J.E."/>
        </authorList>
    </citation>
    <scope>NUCLEOTIDE SEQUENCE [LARGE SCALE GENOMIC DNA]</scope>
    <source>
        <strain evidence="1 2">B149</strain>
    </source>
</reference>